<dbReference type="GO" id="GO:0030246">
    <property type="term" value="F:carbohydrate binding"/>
    <property type="evidence" value="ECO:0007669"/>
    <property type="project" value="InterPro"/>
</dbReference>
<dbReference type="CDD" id="cd04080">
    <property type="entry name" value="CBM6_cellulase-like"/>
    <property type="match status" value="2"/>
</dbReference>
<dbReference type="GO" id="GO:0000272">
    <property type="term" value="P:polysaccharide catabolic process"/>
    <property type="evidence" value="ECO:0007669"/>
    <property type="project" value="InterPro"/>
</dbReference>
<evidence type="ECO:0000259" key="5">
    <source>
        <dbReference type="PROSITE" id="PS51175"/>
    </source>
</evidence>
<feature type="domain" description="CBM6" evidence="5">
    <location>
        <begin position="355"/>
        <end position="476"/>
    </location>
</feature>
<keyword evidence="3 4" id="KW-0326">Glycosidase</keyword>
<evidence type="ECO:0000256" key="1">
    <source>
        <dbReference type="ARBA" id="ARBA00022729"/>
    </source>
</evidence>
<dbReference type="PROSITE" id="PS00659">
    <property type="entry name" value="GLYCOSYL_HYDROL_F5"/>
    <property type="match status" value="1"/>
</dbReference>
<name>A0A923HQ02_9BURK</name>
<dbReference type="PANTHER" id="PTHR34142">
    <property type="entry name" value="ENDO-BETA-1,4-GLUCANASE A"/>
    <property type="match status" value="1"/>
</dbReference>
<evidence type="ECO:0000313" key="7">
    <source>
        <dbReference type="Proteomes" id="UP000627446"/>
    </source>
</evidence>
<evidence type="ECO:0000256" key="4">
    <source>
        <dbReference type="RuleBase" id="RU361153"/>
    </source>
</evidence>
<sequence length="611" mass="65111">MNTLSQLPSIQSSQSDLRQVGTTLCKLFKLSICSLALMQGFNAEAVQPLSTSGNKVLAGGQVASFAGNSLFWSNNNWGGEKFYNAGVVSTLKRDWKSNIVRAAMGVNDDGGYLQDPASNKARVKAVVDAAIANDMYVIIDWHTHHAEDYQAQSIAFFQEMARTYKNYPNVIYEIYNEPLQISWSGTIKPYANAVISAIRAIDPNNLIIVGTPQWSQKVDEASRDPITGYKNIAYTLHFYAGSHGQYLRDWATTALNNGIPLFVTEWGSVGASGDGGVNAGETAAWVDFMKRNNISNANWALNDKNEGASALVPGASATGNWSPSQLTASGNLAKNIISTWPSSTPSTCTTFAAPGTLEAEAFCNMSGVQTESTSDAGGGQNVGYIDTGDWMSYSVDVPAAGSYKVSYRVASPNSTGLLQLEQAGGTPSYGSVNIPYTGGWQTWTTVSHTVNLAAGKQNFAISAKSGGFNLNWIKFESASIPPSDGITIQGEDYLVMSGVKLENTSDAGGGMNVGYIDAGDWMSYPAVNIPSSGTYQVEYRVASLSGGGNLVLEEAGGTPSYGAINIPATGGWQTWTTIKHNVSLSAGSHKFGIKANNGGWNLNWFRLTKVN</sequence>
<dbReference type="AlphaFoldDB" id="A0A923HQ02"/>
<dbReference type="RefSeq" id="WP_186915139.1">
    <property type="nucleotide sequence ID" value="NZ_JACOFZ010000001.1"/>
</dbReference>
<reference evidence="6" key="1">
    <citation type="submission" date="2020-08" db="EMBL/GenBank/DDBJ databases">
        <title>Novel species isolated from subtropical streams in China.</title>
        <authorList>
            <person name="Lu H."/>
        </authorList>
    </citation>
    <scope>NUCLEOTIDE SEQUENCE</scope>
    <source>
        <strain evidence="6">LX22W</strain>
    </source>
</reference>
<dbReference type="InterPro" id="IPR001547">
    <property type="entry name" value="Glyco_hydro_5"/>
</dbReference>
<feature type="domain" description="CBM6" evidence="5">
    <location>
        <begin position="486"/>
        <end position="608"/>
    </location>
</feature>
<gene>
    <name evidence="6" type="ORF">H8K36_03060</name>
</gene>
<dbReference type="SMART" id="SM00606">
    <property type="entry name" value="CBD_IV"/>
    <property type="match status" value="2"/>
</dbReference>
<dbReference type="GO" id="GO:0004553">
    <property type="term" value="F:hydrolase activity, hydrolyzing O-glycosyl compounds"/>
    <property type="evidence" value="ECO:0007669"/>
    <property type="project" value="InterPro"/>
</dbReference>
<dbReference type="Gene3D" id="2.60.120.260">
    <property type="entry name" value="Galactose-binding domain-like"/>
    <property type="match status" value="2"/>
</dbReference>
<dbReference type="Proteomes" id="UP000627446">
    <property type="component" value="Unassembled WGS sequence"/>
</dbReference>
<dbReference type="InterPro" id="IPR005084">
    <property type="entry name" value="CBM6"/>
</dbReference>
<dbReference type="InterPro" id="IPR006584">
    <property type="entry name" value="Cellulose-bd_IV"/>
</dbReference>
<comment type="similarity">
    <text evidence="4">Belongs to the glycosyl hydrolase 5 (cellulase A) family.</text>
</comment>
<dbReference type="Pfam" id="PF00150">
    <property type="entry name" value="Cellulase"/>
    <property type="match status" value="1"/>
</dbReference>
<evidence type="ECO:0000313" key="6">
    <source>
        <dbReference type="EMBL" id="MBC3880342.1"/>
    </source>
</evidence>
<dbReference type="PANTHER" id="PTHR34142:SF1">
    <property type="entry name" value="GLYCOSIDE HYDROLASE FAMILY 5 DOMAIN-CONTAINING PROTEIN"/>
    <property type="match status" value="1"/>
</dbReference>
<keyword evidence="7" id="KW-1185">Reference proteome</keyword>
<evidence type="ECO:0000256" key="3">
    <source>
        <dbReference type="ARBA" id="ARBA00023295"/>
    </source>
</evidence>
<organism evidence="6 7">
    <name type="scientific">Undibacterium nitidum</name>
    <dbReference type="NCBI Taxonomy" id="2762298"/>
    <lineage>
        <taxon>Bacteria</taxon>
        <taxon>Pseudomonadati</taxon>
        <taxon>Pseudomonadota</taxon>
        <taxon>Betaproteobacteria</taxon>
        <taxon>Burkholderiales</taxon>
        <taxon>Oxalobacteraceae</taxon>
        <taxon>Undibacterium</taxon>
    </lineage>
</organism>
<dbReference type="EMBL" id="JACOFZ010000001">
    <property type="protein sequence ID" value="MBC3880342.1"/>
    <property type="molecule type" value="Genomic_DNA"/>
</dbReference>
<dbReference type="Pfam" id="PF03422">
    <property type="entry name" value="CBM_6"/>
    <property type="match status" value="2"/>
</dbReference>
<evidence type="ECO:0000256" key="2">
    <source>
        <dbReference type="ARBA" id="ARBA00022801"/>
    </source>
</evidence>
<proteinExistence type="inferred from homology"/>
<dbReference type="SUPFAM" id="SSF49785">
    <property type="entry name" value="Galactose-binding domain-like"/>
    <property type="match status" value="2"/>
</dbReference>
<dbReference type="PROSITE" id="PS51175">
    <property type="entry name" value="CBM6"/>
    <property type="match status" value="2"/>
</dbReference>
<dbReference type="InterPro" id="IPR018087">
    <property type="entry name" value="Glyco_hydro_5_CS"/>
</dbReference>
<protein>
    <submittedName>
        <fullName evidence="6">Carbohydrate-binding protein</fullName>
    </submittedName>
</protein>
<dbReference type="Gene3D" id="3.20.20.80">
    <property type="entry name" value="Glycosidases"/>
    <property type="match status" value="1"/>
</dbReference>
<comment type="caution">
    <text evidence="6">The sequence shown here is derived from an EMBL/GenBank/DDBJ whole genome shotgun (WGS) entry which is preliminary data.</text>
</comment>
<dbReference type="InterPro" id="IPR008979">
    <property type="entry name" value="Galactose-bd-like_sf"/>
</dbReference>
<accession>A0A923HQ02</accession>
<keyword evidence="1" id="KW-0732">Signal</keyword>
<keyword evidence="2 4" id="KW-0378">Hydrolase</keyword>
<dbReference type="SUPFAM" id="SSF51445">
    <property type="entry name" value="(Trans)glycosidases"/>
    <property type="match status" value="1"/>
</dbReference>
<dbReference type="InterPro" id="IPR017853">
    <property type="entry name" value="GH"/>
</dbReference>